<proteinExistence type="predicted"/>
<dbReference type="PANTHER" id="PTHR40761:SF1">
    <property type="entry name" value="CONSERVED INTEGRAL MEMBRANE ALANINE VALINE AND LEUCINE RICH PROTEIN-RELATED"/>
    <property type="match status" value="1"/>
</dbReference>
<dbReference type="OrthoDB" id="4571836at2"/>
<evidence type="ECO:0000256" key="2">
    <source>
        <dbReference type="SAM" id="SignalP"/>
    </source>
</evidence>
<feature type="chain" id="PRO_5039605720" description="Magnesium transporter NIPA" evidence="2">
    <location>
        <begin position="18"/>
        <end position="172"/>
    </location>
</feature>
<dbReference type="AlphaFoldDB" id="A0A2U1F3W4"/>
<keyword evidence="1" id="KW-0472">Membrane</keyword>
<dbReference type="PANTHER" id="PTHR40761">
    <property type="entry name" value="CONSERVED INTEGRAL MEMBRANE ALANINE VALINE AND LEUCINE RICH PROTEIN-RELATED"/>
    <property type="match status" value="1"/>
</dbReference>
<evidence type="ECO:0000313" key="3">
    <source>
        <dbReference type="EMBL" id="PVZ06873.1"/>
    </source>
</evidence>
<organism evidence="3 4">
    <name type="scientific">Actinomycetospora cinnamomea</name>
    <dbReference type="NCBI Taxonomy" id="663609"/>
    <lineage>
        <taxon>Bacteria</taxon>
        <taxon>Bacillati</taxon>
        <taxon>Actinomycetota</taxon>
        <taxon>Actinomycetes</taxon>
        <taxon>Pseudonocardiales</taxon>
        <taxon>Pseudonocardiaceae</taxon>
        <taxon>Actinomycetospora</taxon>
    </lineage>
</organism>
<feature type="transmembrane region" description="Helical" evidence="1">
    <location>
        <begin position="101"/>
        <end position="122"/>
    </location>
</feature>
<dbReference type="SUPFAM" id="SSF103481">
    <property type="entry name" value="Multidrug resistance efflux transporter EmrE"/>
    <property type="match status" value="1"/>
</dbReference>
<feature type="signal peptide" evidence="2">
    <location>
        <begin position="1"/>
        <end position="17"/>
    </location>
</feature>
<dbReference type="NCBIfam" id="NF038012">
    <property type="entry name" value="DMT_1"/>
    <property type="match status" value="1"/>
</dbReference>
<evidence type="ECO:0000313" key="4">
    <source>
        <dbReference type="Proteomes" id="UP000245639"/>
    </source>
</evidence>
<evidence type="ECO:0000256" key="1">
    <source>
        <dbReference type="SAM" id="Phobius"/>
    </source>
</evidence>
<comment type="caution">
    <text evidence="3">The sequence shown here is derived from an EMBL/GenBank/DDBJ whole genome shotgun (WGS) entry which is preliminary data.</text>
</comment>
<keyword evidence="4" id="KW-1185">Reference proteome</keyword>
<keyword evidence="2" id="KW-0732">Signal</keyword>
<dbReference type="RefSeq" id="WP_116709909.1">
    <property type="nucleotide sequence ID" value="NZ_QEKW01000012.1"/>
</dbReference>
<dbReference type="InterPro" id="IPR037185">
    <property type="entry name" value="EmrE-like"/>
</dbReference>
<keyword evidence="1" id="KW-1133">Transmembrane helix</keyword>
<reference evidence="3 4" key="1">
    <citation type="submission" date="2018-04" db="EMBL/GenBank/DDBJ databases">
        <title>Genomic Encyclopedia of Type Strains, Phase IV (KMG-IV): sequencing the most valuable type-strain genomes for metagenomic binning, comparative biology and taxonomic classification.</title>
        <authorList>
            <person name="Goeker M."/>
        </authorList>
    </citation>
    <scope>NUCLEOTIDE SEQUENCE [LARGE SCALE GENOMIC DNA]</scope>
    <source>
        <strain evidence="3 4">DSM 45771</strain>
    </source>
</reference>
<evidence type="ECO:0008006" key="5">
    <source>
        <dbReference type="Google" id="ProtNLM"/>
    </source>
</evidence>
<feature type="transmembrane region" description="Helical" evidence="1">
    <location>
        <begin position="46"/>
        <end position="68"/>
    </location>
</feature>
<gene>
    <name evidence="3" type="ORF">C8D89_11266</name>
</gene>
<accession>A0A2U1F3W4</accession>
<dbReference type="EMBL" id="QEKW01000012">
    <property type="protein sequence ID" value="PVZ06873.1"/>
    <property type="molecule type" value="Genomic_DNA"/>
</dbReference>
<sequence>MIAIVLALAGALMNATASVCQRQANRDEPAQHGAIMRMLLDLARRPAWWAGIVAMISGFRLEAAALTVGRISLVEPVMIAELPLTLIGGPLAFGRRLTRRAWVAIGGLAVGVAVFVFALAPIGGDAGTVPLTTWLLAGGSRRRSRSSASCWDGGGTAGVPRCWAWAPGPRSG</sequence>
<keyword evidence="1" id="KW-0812">Transmembrane</keyword>
<name>A0A2U1F3W4_9PSEU</name>
<dbReference type="Proteomes" id="UP000245639">
    <property type="component" value="Unassembled WGS sequence"/>
</dbReference>
<protein>
    <recommendedName>
        <fullName evidence="5">Magnesium transporter NIPA</fullName>
    </recommendedName>
</protein>